<dbReference type="EMBL" id="AM889138">
    <property type="protein sequence ID" value="CBA04531.1"/>
    <property type="molecule type" value="Genomic_DNA"/>
</dbReference>
<feature type="region of interest" description="Disordered" evidence="1">
    <location>
        <begin position="1"/>
        <end position="31"/>
    </location>
</feature>
<evidence type="ECO:0000313" key="2">
    <source>
        <dbReference type="EMBL" id="CBA04531.1"/>
    </source>
</evidence>
<dbReference type="AlphaFoldDB" id="C6SH12"/>
<protein>
    <submittedName>
        <fullName evidence="2">Uncharacterized protein</fullName>
    </submittedName>
</protein>
<reference evidence="2" key="1">
    <citation type="journal article" date="2008" name="Proc. Natl. Acad. Sci. U.S.A.">
        <title>Whole-genome comparison of disease and carriage strains provides insights into virulence evolution in Neisseria meningitidis.</title>
        <authorList>
            <person name="Schoen C."/>
            <person name="Blom J."/>
            <person name="Claus H."/>
            <person name="Schramm-Glueck A."/>
            <person name="Brandt P."/>
            <person name="Mueller T."/>
            <person name="Goesmann A."/>
            <person name="Joseph B."/>
            <person name="Konietzny S."/>
            <person name="Kurzai O."/>
            <person name="Schmitt C."/>
            <person name="Friedrich T."/>
            <person name="Linke B."/>
            <person name="Vogel U."/>
            <person name="Frosch M."/>
        </authorList>
    </citation>
    <scope>NUCLEOTIDE SEQUENCE</scope>
    <source>
        <strain evidence="2">Alpha275</strain>
    </source>
</reference>
<accession>C6SH12</accession>
<gene>
    <name evidence="2" type="ORF">NMW_0229</name>
</gene>
<proteinExistence type="predicted"/>
<sequence length="31" mass="3366">MPSETPSSVSDGISNIEKKEQTWQSNGFPAI</sequence>
<organism evidence="2">
    <name type="scientific">Neisseria meningitidis alpha275</name>
    <dbReference type="NCBI Taxonomy" id="295996"/>
    <lineage>
        <taxon>Bacteria</taxon>
        <taxon>Pseudomonadati</taxon>
        <taxon>Pseudomonadota</taxon>
        <taxon>Betaproteobacteria</taxon>
        <taxon>Neisseriales</taxon>
        <taxon>Neisseriaceae</taxon>
        <taxon>Neisseria</taxon>
    </lineage>
</organism>
<feature type="compositionally biased region" description="Polar residues" evidence="1">
    <location>
        <begin position="22"/>
        <end position="31"/>
    </location>
</feature>
<name>C6SH12_NEIME</name>
<feature type="compositionally biased region" description="Polar residues" evidence="1">
    <location>
        <begin position="1"/>
        <end position="13"/>
    </location>
</feature>
<evidence type="ECO:0000256" key="1">
    <source>
        <dbReference type="SAM" id="MobiDB-lite"/>
    </source>
</evidence>